<evidence type="ECO:0000313" key="2">
    <source>
        <dbReference type="Proteomes" id="UP001054902"/>
    </source>
</evidence>
<gene>
    <name evidence="1" type="ORF">CTEN210_10891</name>
</gene>
<dbReference type="Pfam" id="PF04359">
    <property type="entry name" value="DUF493"/>
    <property type="match status" value="1"/>
</dbReference>
<dbReference type="AlphaFoldDB" id="A0AAD3D0S1"/>
<comment type="caution">
    <text evidence="1">The sequence shown here is derived from an EMBL/GenBank/DDBJ whole genome shotgun (WGS) entry which is preliminary data.</text>
</comment>
<organism evidence="1 2">
    <name type="scientific">Chaetoceros tenuissimus</name>
    <dbReference type="NCBI Taxonomy" id="426638"/>
    <lineage>
        <taxon>Eukaryota</taxon>
        <taxon>Sar</taxon>
        <taxon>Stramenopiles</taxon>
        <taxon>Ochrophyta</taxon>
        <taxon>Bacillariophyta</taxon>
        <taxon>Coscinodiscophyceae</taxon>
        <taxon>Chaetocerotophycidae</taxon>
        <taxon>Chaetocerotales</taxon>
        <taxon>Chaetocerotaceae</taxon>
        <taxon>Chaetoceros</taxon>
    </lineage>
</organism>
<reference evidence="1 2" key="1">
    <citation type="journal article" date="2021" name="Sci. Rep.">
        <title>The genome of the diatom Chaetoceros tenuissimus carries an ancient integrated fragment of an extant virus.</title>
        <authorList>
            <person name="Hongo Y."/>
            <person name="Kimura K."/>
            <person name="Takaki Y."/>
            <person name="Yoshida Y."/>
            <person name="Baba S."/>
            <person name="Kobayashi G."/>
            <person name="Nagasaki K."/>
            <person name="Hano T."/>
            <person name="Tomaru Y."/>
        </authorList>
    </citation>
    <scope>NUCLEOTIDE SEQUENCE [LARGE SCALE GENOMIC DNA]</scope>
    <source>
        <strain evidence="1 2">NIES-3715</strain>
    </source>
</reference>
<name>A0AAD3D0S1_9STRA</name>
<dbReference type="Proteomes" id="UP001054902">
    <property type="component" value="Unassembled WGS sequence"/>
</dbReference>
<sequence length="187" mass="20915">MSSSCFMTSSSHLNGNIGKRQKIHPCNSRQVCQMVQDSESGEKNEDEVEEPVIATSTVKIDDHGSDLTDRFKYKMNALLGKFDPEIKDNDNESTDGNILNAMLNFPTEFEFNVVGRTKGETELAEEYVENVKQVILSHAGDENIECTVTPRGKSFTKVVAKARVESSTMITNIYEELASMESTVMRF</sequence>
<evidence type="ECO:0000313" key="1">
    <source>
        <dbReference type="EMBL" id="GFH54415.1"/>
    </source>
</evidence>
<dbReference type="Gene3D" id="3.30.70.260">
    <property type="match status" value="1"/>
</dbReference>
<keyword evidence="2" id="KW-1185">Reference proteome</keyword>
<dbReference type="SUPFAM" id="SSF117991">
    <property type="entry name" value="YbeD/HP0495-like"/>
    <property type="match status" value="1"/>
</dbReference>
<dbReference type="InterPro" id="IPR027471">
    <property type="entry name" value="YbeD-like_sf"/>
</dbReference>
<accession>A0AAD3D0S1</accession>
<proteinExistence type="predicted"/>
<dbReference type="EMBL" id="BLLK01000047">
    <property type="protein sequence ID" value="GFH54415.1"/>
    <property type="molecule type" value="Genomic_DNA"/>
</dbReference>
<protein>
    <submittedName>
        <fullName evidence="1">Uncharacterized protein</fullName>
    </submittedName>
</protein>
<dbReference type="InterPro" id="IPR007454">
    <property type="entry name" value="UPF0250_YbeD-like"/>
</dbReference>